<feature type="domain" description="Schlafen AlbA-2" evidence="1">
    <location>
        <begin position="24"/>
        <end position="136"/>
    </location>
</feature>
<dbReference type="Gene3D" id="3.30.565.60">
    <property type="match status" value="1"/>
</dbReference>
<dbReference type="GO" id="GO:0005524">
    <property type="term" value="F:ATP binding"/>
    <property type="evidence" value="ECO:0007669"/>
    <property type="project" value="UniProtKB-KW"/>
</dbReference>
<proteinExistence type="predicted"/>
<name>A0ABW1QBT5_9CORY</name>
<accession>A0ABW1QBT5</accession>
<dbReference type="InterPro" id="IPR038461">
    <property type="entry name" value="Schlafen_AlbA_2_dom_sf"/>
</dbReference>
<dbReference type="InterPro" id="IPR007421">
    <property type="entry name" value="Schlafen_AlbA_2_dom"/>
</dbReference>
<dbReference type="EMBL" id="JBHSQE010000009">
    <property type="protein sequence ID" value="MFC6146884.1"/>
    <property type="molecule type" value="Genomic_DNA"/>
</dbReference>
<dbReference type="InterPro" id="IPR036388">
    <property type="entry name" value="WH-like_DNA-bd_sf"/>
</dbReference>
<dbReference type="PANTHER" id="PTHR30595">
    <property type="entry name" value="GLPR-RELATED TRANSCRIPTIONAL REPRESSOR"/>
    <property type="match status" value="1"/>
</dbReference>
<dbReference type="Gene3D" id="1.10.10.10">
    <property type="entry name" value="Winged helix-like DNA-binding domain superfamily/Winged helix DNA-binding domain"/>
    <property type="match status" value="1"/>
</dbReference>
<dbReference type="RefSeq" id="WP_377002244.1">
    <property type="nucleotide sequence ID" value="NZ_JBHSQE010000009.1"/>
</dbReference>
<dbReference type="Proteomes" id="UP001596244">
    <property type="component" value="Unassembled WGS sequence"/>
</dbReference>
<dbReference type="InterPro" id="IPR038475">
    <property type="entry name" value="RecG_C_sf"/>
</dbReference>
<evidence type="ECO:0000259" key="1">
    <source>
        <dbReference type="Pfam" id="PF04326"/>
    </source>
</evidence>
<sequence>MSVMLSGKLEATVGQLRLIGTDKQRVEVKSGVGKGIRETLSAFSNSGGGVIIIGLSEADGFIPVDGFDVGKAQDAVISRCRELSPVVRPEVEIDHVDGAPVLVVTVSEMPAYDKPCFITEQGRYRGSYRRTGDGDLRLEHYEVDRLVEEHAQPRWDEEPVEEATVSDLDPEILQPYLKGQRALRPKSFAHGEAQALKHLRVTKEDHVTLAALLAMGEYPQEFFPRLTVTFALFPGTAKGDVTTGIRLLDSATLGGPIPELVDSVVEMVNKNMRTGGLIGDTFRTELPDYPLVAVREAVVNALMHRDYSPSARGTQVQVNMFVDRLEITNPGGLFGAVTVQSLGEAGVSSTRNQRLATFLETAAFPSGGTVAENRGTGIAVIQSSLANALMPEAEVQNSLTHFTIVFRRRKVAPAERYGTALEQVKDILWSRESASTSEIVELTKLSRTAVQKAVNELIDIGQVEPTEPPRSPKQRYRRT</sequence>
<gene>
    <name evidence="2" type="ORF">ACFPUZ_08700</name>
</gene>
<dbReference type="SUPFAM" id="SSF46785">
    <property type="entry name" value="Winged helix' DNA-binding domain"/>
    <property type="match status" value="1"/>
</dbReference>
<dbReference type="PANTHER" id="PTHR30595:SF6">
    <property type="entry name" value="SCHLAFEN ALBA-2 DOMAIN-CONTAINING PROTEIN"/>
    <property type="match status" value="1"/>
</dbReference>
<evidence type="ECO:0000313" key="3">
    <source>
        <dbReference type="Proteomes" id="UP001596244"/>
    </source>
</evidence>
<dbReference type="InterPro" id="IPR036390">
    <property type="entry name" value="WH_DNA-bd_sf"/>
</dbReference>
<evidence type="ECO:0000313" key="2">
    <source>
        <dbReference type="EMBL" id="MFC6146884.1"/>
    </source>
</evidence>
<protein>
    <submittedName>
        <fullName evidence="2">ATP-binding protein</fullName>
    </submittedName>
</protein>
<comment type="caution">
    <text evidence="2">The sequence shown here is derived from an EMBL/GenBank/DDBJ whole genome shotgun (WGS) entry which is preliminary data.</text>
</comment>
<dbReference type="Pfam" id="PF13749">
    <property type="entry name" value="HATPase_c_4"/>
    <property type="match status" value="1"/>
</dbReference>
<dbReference type="Gene3D" id="3.30.950.30">
    <property type="entry name" value="Schlafen, AAA domain"/>
    <property type="match status" value="1"/>
</dbReference>
<keyword evidence="2" id="KW-0547">Nucleotide-binding</keyword>
<reference evidence="3" key="1">
    <citation type="journal article" date="2019" name="Int. J. Syst. Evol. Microbiol.">
        <title>The Global Catalogue of Microorganisms (GCM) 10K type strain sequencing project: providing services to taxonomists for standard genome sequencing and annotation.</title>
        <authorList>
            <consortium name="The Broad Institute Genomics Platform"/>
            <consortium name="The Broad Institute Genome Sequencing Center for Infectious Disease"/>
            <person name="Wu L."/>
            <person name="Ma J."/>
        </authorList>
    </citation>
    <scope>NUCLEOTIDE SEQUENCE [LARGE SCALE GENOMIC DNA]</scope>
    <source>
        <strain evidence="3">CCUG 51943</strain>
    </source>
</reference>
<keyword evidence="2" id="KW-0067">ATP-binding</keyword>
<organism evidence="2 3">
    <name type="scientific">Corynebacterium nasicanis</name>
    <dbReference type="NCBI Taxonomy" id="1448267"/>
    <lineage>
        <taxon>Bacteria</taxon>
        <taxon>Bacillati</taxon>
        <taxon>Actinomycetota</taxon>
        <taxon>Actinomycetes</taxon>
        <taxon>Mycobacteriales</taxon>
        <taxon>Corynebacteriaceae</taxon>
        <taxon>Corynebacterium</taxon>
    </lineage>
</organism>
<dbReference type="Pfam" id="PF04326">
    <property type="entry name" value="SLFN_AlbA_2"/>
    <property type="match status" value="1"/>
</dbReference>
<keyword evidence="3" id="KW-1185">Reference proteome</keyword>